<evidence type="ECO:0000313" key="2">
    <source>
        <dbReference type="EMBL" id="BAL86468.1"/>
    </source>
</evidence>
<gene>
    <name evidence="2" type="ordered locus">AMIS_12480</name>
</gene>
<accession>I0H0D1</accession>
<dbReference type="Proteomes" id="UP000007882">
    <property type="component" value="Chromosome"/>
</dbReference>
<dbReference type="KEGG" id="ams:AMIS_12480"/>
<dbReference type="Gene3D" id="3.40.960.10">
    <property type="entry name" value="VSR Endonuclease"/>
    <property type="match status" value="1"/>
</dbReference>
<dbReference type="Pfam" id="PF04480">
    <property type="entry name" value="DUF559"/>
    <property type="match status" value="1"/>
</dbReference>
<sequence length="301" mass="32271">MVTGAGSGATTPAGFVAAVLDDMERVAAELLPAWLPEAADIHRTDLGGVAAVRIIAEGRAARAHYSRPLLRDLALLALTGQRTESRLPARARAGQLARLIAESFGRERCVLLVSPAPGLTPLERDAAVAGGDWLARHARAGIWLVSDVPVDVERVPVVTVDSWADEPGPPPVVRAGGPEAVVVGRPHPASAVEAALEAALAAESWAAGRRWNQTYQPTALSAPIRLDLCWPRERCVVELDGPEHCHPVRFEADRQRDVQLQLDGYAVLRFTNARVVHDVGAVVHQIGTYIRGRRRDTAEGS</sequence>
<keyword evidence="3" id="KW-1185">Reference proteome</keyword>
<dbReference type="STRING" id="512565.AMIS_12480"/>
<dbReference type="eggNOG" id="COG2852">
    <property type="taxonomic scope" value="Bacteria"/>
</dbReference>
<dbReference type="HOGENOM" id="CLU_825457_0_0_11"/>
<dbReference type="PATRIC" id="fig|512565.3.peg.1253"/>
<protein>
    <recommendedName>
        <fullName evidence="1">DUF559 domain-containing protein</fullName>
    </recommendedName>
</protein>
<organism evidence="2 3">
    <name type="scientific">Actinoplanes missouriensis (strain ATCC 14538 / DSM 43046 / CBS 188.64 / JCM 3121 / NBRC 102363 / NCIMB 12654 / NRRL B-3342 / UNCC 431)</name>
    <dbReference type="NCBI Taxonomy" id="512565"/>
    <lineage>
        <taxon>Bacteria</taxon>
        <taxon>Bacillati</taxon>
        <taxon>Actinomycetota</taxon>
        <taxon>Actinomycetes</taxon>
        <taxon>Micromonosporales</taxon>
        <taxon>Micromonosporaceae</taxon>
        <taxon>Actinoplanes</taxon>
    </lineage>
</organism>
<dbReference type="InterPro" id="IPR011335">
    <property type="entry name" value="Restrct_endonuc-II-like"/>
</dbReference>
<dbReference type="AlphaFoldDB" id="I0H0D1"/>
<name>I0H0D1_ACTM4</name>
<dbReference type="EMBL" id="AP012319">
    <property type="protein sequence ID" value="BAL86468.1"/>
    <property type="molecule type" value="Genomic_DNA"/>
</dbReference>
<dbReference type="RefSeq" id="WP_014441365.1">
    <property type="nucleotide sequence ID" value="NC_017093.1"/>
</dbReference>
<evidence type="ECO:0000313" key="3">
    <source>
        <dbReference type="Proteomes" id="UP000007882"/>
    </source>
</evidence>
<dbReference type="SUPFAM" id="SSF52980">
    <property type="entry name" value="Restriction endonuclease-like"/>
    <property type="match status" value="1"/>
</dbReference>
<reference evidence="2 3" key="1">
    <citation type="submission" date="2012-02" db="EMBL/GenBank/DDBJ databases">
        <title>Complete genome sequence of Actinoplanes missouriensis 431 (= NBRC 102363).</title>
        <authorList>
            <person name="Ohnishi Y."/>
            <person name="Ishikawa J."/>
            <person name="Sekine M."/>
            <person name="Hosoyama A."/>
            <person name="Harada T."/>
            <person name="Narita H."/>
            <person name="Hata T."/>
            <person name="Konno Y."/>
            <person name="Tutikane K."/>
            <person name="Fujita N."/>
            <person name="Horinouchi S."/>
            <person name="Hayakawa M."/>
        </authorList>
    </citation>
    <scope>NUCLEOTIDE SEQUENCE [LARGE SCALE GENOMIC DNA]</scope>
    <source>
        <strain evidence="3">ATCC 14538 / DSM 43046 / CBS 188.64 / JCM 3121 / NBRC 102363 / NCIMB 12654 / NRRL B-3342 / UNCC 431</strain>
    </source>
</reference>
<feature type="domain" description="DUF559" evidence="1">
    <location>
        <begin position="226"/>
        <end position="289"/>
    </location>
</feature>
<proteinExistence type="predicted"/>
<evidence type="ECO:0000259" key="1">
    <source>
        <dbReference type="Pfam" id="PF04480"/>
    </source>
</evidence>
<dbReference type="InterPro" id="IPR007569">
    <property type="entry name" value="DUF559"/>
</dbReference>